<reference evidence="3 4" key="1">
    <citation type="submission" date="2021-05" db="EMBL/GenBank/DDBJ databases">
        <title>A Polyphasic approach of four new species of the genus Ohtaekwangia: Ohtaekwangia histidinii sp. nov., Ohtaekwangia cretensis sp. nov., Ohtaekwangia indiensis sp. nov., Ohtaekwangia reichenbachii sp. nov. from diverse environment.</title>
        <authorList>
            <person name="Octaviana S."/>
        </authorList>
    </citation>
    <scope>NUCLEOTIDE SEQUENCE [LARGE SCALE GENOMIC DNA]</scope>
    <source>
        <strain evidence="3 4">PWU37</strain>
    </source>
</reference>
<dbReference type="EMBL" id="JAHESC010000013">
    <property type="protein sequence ID" value="MBT1687031.1"/>
    <property type="molecule type" value="Genomic_DNA"/>
</dbReference>
<dbReference type="AlphaFoldDB" id="A0AAP2D7T0"/>
<dbReference type="InterPro" id="IPR008207">
    <property type="entry name" value="Sig_transdc_His_kin_Hpt_dom"/>
</dbReference>
<dbReference type="SUPFAM" id="SSF47226">
    <property type="entry name" value="Histidine-containing phosphotransfer domain, HPT domain"/>
    <property type="match status" value="1"/>
</dbReference>
<accession>A0AAP2D7T0</accession>
<dbReference type="GO" id="GO:0004672">
    <property type="term" value="F:protein kinase activity"/>
    <property type="evidence" value="ECO:0007669"/>
    <property type="project" value="UniProtKB-ARBA"/>
</dbReference>
<evidence type="ECO:0000313" key="3">
    <source>
        <dbReference type="EMBL" id="MBT1687031.1"/>
    </source>
</evidence>
<evidence type="ECO:0000313" key="4">
    <source>
        <dbReference type="Proteomes" id="UP001319180"/>
    </source>
</evidence>
<proteinExistence type="predicted"/>
<evidence type="ECO:0000256" key="1">
    <source>
        <dbReference type="PROSITE-ProRule" id="PRU00110"/>
    </source>
</evidence>
<comment type="caution">
    <text evidence="3">The sequence shown here is derived from an EMBL/GenBank/DDBJ whole genome shotgun (WGS) entry which is preliminary data.</text>
</comment>
<sequence>MSSTLDLTFIRQMMGNDEKVVQRFLTIFKDQCPRQLQELKEHYAAHHWPELSTVAHSLKTQFKYLSIETLAAQVYEIETRAEEPPATAAQIDELGSLIRLFETELHDLLNDARLPS</sequence>
<dbReference type="Gene3D" id="1.20.120.160">
    <property type="entry name" value="HPT domain"/>
    <property type="match status" value="1"/>
</dbReference>
<dbReference type="RefSeq" id="WP_254090268.1">
    <property type="nucleotide sequence ID" value="NZ_JAHESC010000013.1"/>
</dbReference>
<dbReference type="InterPro" id="IPR036641">
    <property type="entry name" value="HPT_dom_sf"/>
</dbReference>
<dbReference type="PROSITE" id="PS50894">
    <property type="entry name" value="HPT"/>
    <property type="match status" value="1"/>
</dbReference>
<dbReference type="Proteomes" id="UP001319180">
    <property type="component" value="Unassembled WGS sequence"/>
</dbReference>
<keyword evidence="1" id="KW-0597">Phosphoprotein</keyword>
<evidence type="ECO:0000259" key="2">
    <source>
        <dbReference type="PROSITE" id="PS50894"/>
    </source>
</evidence>
<dbReference type="Pfam" id="PF01627">
    <property type="entry name" value="Hpt"/>
    <property type="match status" value="1"/>
</dbReference>
<protein>
    <submittedName>
        <fullName evidence="3">Hpt domain-containing protein</fullName>
    </submittedName>
</protein>
<feature type="modified residue" description="Phosphohistidine" evidence="1">
    <location>
        <position position="56"/>
    </location>
</feature>
<organism evidence="3 4">
    <name type="scientific">Dawidia soli</name>
    <dbReference type="NCBI Taxonomy" id="2782352"/>
    <lineage>
        <taxon>Bacteria</taxon>
        <taxon>Pseudomonadati</taxon>
        <taxon>Bacteroidota</taxon>
        <taxon>Cytophagia</taxon>
        <taxon>Cytophagales</taxon>
        <taxon>Chryseotaleaceae</taxon>
        <taxon>Dawidia</taxon>
    </lineage>
</organism>
<keyword evidence="4" id="KW-1185">Reference proteome</keyword>
<dbReference type="GO" id="GO:0000160">
    <property type="term" value="P:phosphorelay signal transduction system"/>
    <property type="evidence" value="ECO:0007669"/>
    <property type="project" value="InterPro"/>
</dbReference>
<name>A0AAP2D7T0_9BACT</name>
<feature type="domain" description="HPt" evidence="2">
    <location>
        <begin position="17"/>
        <end position="112"/>
    </location>
</feature>
<gene>
    <name evidence="3" type="ORF">KK078_10705</name>
</gene>